<feature type="compositionally biased region" description="Low complexity" evidence="1">
    <location>
        <begin position="113"/>
        <end position="135"/>
    </location>
</feature>
<evidence type="ECO:0008006" key="4">
    <source>
        <dbReference type="Google" id="ProtNLM"/>
    </source>
</evidence>
<dbReference type="RefSeq" id="WP_016148045.1">
    <property type="nucleotide sequence ID" value="NZ_KB976104.1"/>
</dbReference>
<evidence type="ECO:0000313" key="3">
    <source>
        <dbReference type="Proteomes" id="UP000013981"/>
    </source>
</evidence>
<gene>
    <name evidence="2" type="ORF">HMPREF1526_01911</name>
</gene>
<dbReference type="OrthoDB" id="1860246at2"/>
<dbReference type="HOGENOM" id="CLU_1881703_0_0_9"/>
<evidence type="ECO:0000313" key="2">
    <source>
        <dbReference type="EMBL" id="EOQ37220.1"/>
    </source>
</evidence>
<keyword evidence="3" id="KW-1185">Reference proteome</keyword>
<name>R8VWV2_9FIRM</name>
<feature type="region of interest" description="Disordered" evidence="1">
    <location>
        <begin position="98"/>
        <end position="135"/>
    </location>
</feature>
<dbReference type="Proteomes" id="UP000013981">
    <property type="component" value="Unassembled WGS sequence"/>
</dbReference>
<accession>R8VWV2</accession>
<protein>
    <recommendedName>
        <fullName evidence="4">Early nodulin 20 (N-20)</fullName>
    </recommendedName>
</protein>
<reference evidence="2 3" key="1">
    <citation type="submission" date="2013-01" db="EMBL/GenBank/DDBJ databases">
        <title>The Genome Sequence of Butyricicoccus pullicaecorum 1.2.</title>
        <authorList>
            <consortium name="The Broad Institute Genome Sequencing Platform"/>
            <person name="Earl A."/>
            <person name="Ward D."/>
            <person name="Feldgarden M."/>
            <person name="Gevers D."/>
            <person name="Van Immerseel F."/>
            <person name="Eeckhaut V."/>
            <person name="Walker B."/>
            <person name="Young S.K."/>
            <person name="Zeng Q."/>
            <person name="Gargeya S."/>
            <person name="Fitzgerald M."/>
            <person name="Haas B."/>
            <person name="Abouelleil A."/>
            <person name="Alvarado L."/>
            <person name="Arachchi H.M."/>
            <person name="Berlin A.M."/>
            <person name="Chapman S.B."/>
            <person name="Dewar J."/>
            <person name="Goldberg J."/>
            <person name="Griggs A."/>
            <person name="Gujja S."/>
            <person name="Hansen M."/>
            <person name="Howarth C."/>
            <person name="Imamovic A."/>
            <person name="Larimer J."/>
            <person name="McCowan C."/>
            <person name="Murphy C."/>
            <person name="Neiman D."/>
            <person name="Pearson M."/>
            <person name="Priest M."/>
            <person name="Roberts A."/>
            <person name="Saif S."/>
            <person name="Shea T."/>
            <person name="Sisk P."/>
            <person name="Sykes S."/>
            <person name="Wortman J."/>
            <person name="Nusbaum C."/>
            <person name="Birren B."/>
        </authorList>
    </citation>
    <scope>NUCLEOTIDE SEQUENCE [LARGE SCALE GENOMIC DNA]</scope>
    <source>
        <strain evidence="2 3">1.2</strain>
    </source>
</reference>
<dbReference type="AlphaFoldDB" id="R8VWV2"/>
<comment type="caution">
    <text evidence="2">The sequence shown here is derived from an EMBL/GenBank/DDBJ whole genome shotgun (WGS) entry which is preliminary data.</text>
</comment>
<dbReference type="eggNOG" id="ENOG50338QR">
    <property type="taxonomic scope" value="Bacteria"/>
</dbReference>
<feature type="compositionally biased region" description="Polar residues" evidence="1">
    <location>
        <begin position="98"/>
        <end position="110"/>
    </location>
</feature>
<evidence type="ECO:0000256" key="1">
    <source>
        <dbReference type="SAM" id="MobiDB-lite"/>
    </source>
</evidence>
<dbReference type="PATRIC" id="fig|1203606.4.peg.1865"/>
<dbReference type="EMBL" id="AQOB01000006">
    <property type="protein sequence ID" value="EOQ37220.1"/>
    <property type="molecule type" value="Genomic_DNA"/>
</dbReference>
<sequence length="135" mass="14300">MEKLTLSNPITINGKKVKTLTYDTGAITVGMFAEAEALKLRATTHKAGGSAGATELDYSMHLYLAMMAITAVNPDIDIADLERISGPDVMELVRIGRNFTTTRSGAPSEQNDSESSSETTPEPSTSQSESSDGNA</sequence>
<organism evidence="2 3">
    <name type="scientific">Butyricicoccus pullicaecorum 1.2</name>
    <dbReference type="NCBI Taxonomy" id="1203606"/>
    <lineage>
        <taxon>Bacteria</taxon>
        <taxon>Bacillati</taxon>
        <taxon>Bacillota</taxon>
        <taxon>Clostridia</taxon>
        <taxon>Eubacteriales</taxon>
        <taxon>Butyricicoccaceae</taxon>
        <taxon>Butyricicoccus</taxon>
    </lineage>
</organism>
<proteinExistence type="predicted"/>